<evidence type="ECO:0000256" key="5">
    <source>
        <dbReference type="ARBA" id="ARBA00023045"/>
    </source>
</evidence>
<keyword evidence="4" id="KW-0118">Viral capsid assembly</keyword>
<evidence type="ECO:0000259" key="7">
    <source>
        <dbReference type="Pfam" id="PF04586"/>
    </source>
</evidence>
<gene>
    <name evidence="8" type="ORF">UFOVP519_12</name>
</gene>
<keyword evidence="2 8" id="KW-0645">Protease</keyword>
<name>A0A6J5MPY2_9CAUD</name>
<dbReference type="InterPro" id="IPR006433">
    <property type="entry name" value="Prohead_protease"/>
</dbReference>
<keyword evidence="1" id="KW-1188">Viral release from host cell</keyword>
<evidence type="ECO:0000256" key="3">
    <source>
        <dbReference type="ARBA" id="ARBA00022801"/>
    </source>
</evidence>
<evidence type="ECO:0000256" key="6">
    <source>
        <dbReference type="SAM" id="Coils"/>
    </source>
</evidence>
<keyword evidence="3" id="KW-0378">Hydrolase</keyword>
<reference evidence="8" key="1">
    <citation type="submission" date="2020-04" db="EMBL/GenBank/DDBJ databases">
        <authorList>
            <person name="Chiriac C."/>
            <person name="Salcher M."/>
            <person name="Ghai R."/>
            <person name="Kavagutti S V."/>
        </authorList>
    </citation>
    <scope>NUCLEOTIDE SEQUENCE</scope>
</reference>
<dbReference type="NCBIfam" id="TIGR01543">
    <property type="entry name" value="proheadase_HK97"/>
    <property type="match status" value="1"/>
</dbReference>
<dbReference type="GO" id="GO:0006508">
    <property type="term" value="P:proteolysis"/>
    <property type="evidence" value="ECO:0007669"/>
    <property type="project" value="UniProtKB-KW"/>
</dbReference>
<accession>A0A6J5MPY2</accession>
<dbReference type="GO" id="GO:0046797">
    <property type="term" value="P:viral procapsid maturation"/>
    <property type="evidence" value="ECO:0007669"/>
    <property type="project" value="UniProtKB-KW"/>
</dbReference>
<dbReference type="EMBL" id="LR796492">
    <property type="protein sequence ID" value="CAB4147110.1"/>
    <property type="molecule type" value="Genomic_DNA"/>
</dbReference>
<keyword evidence="6" id="KW-0175">Coiled coil</keyword>
<protein>
    <submittedName>
        <fullName evidence="8">Prohead protease</fullName>
    </submittedName>
</protein>
<organism evidence="8">
    <name type="scientific">uncultured Caudovirales phage</name>
    <dbReference type="NCBI Taxonomy" id="2100421"/>
    <lineage>
        <taxon>Viruses</taxon>
        <taxon>Duplodnaviria</taxon>
        <taxon>Heunggongvirae</taxon>
        <taxon>Uroviricota</taxon>
        <taxon>Caudoviricetes</taxon>
        <taxon>Peduoviridae</taxon>
        <taxon>Maltschvirus</taxon>
        <taxon>Maltschvirus maltsch</taxon>
    </lineage>
</organism>
<dbReference type="InterPro" id="IPR054613">
    <property type="entry name" value="Peptidase_S78_dom"/>
</dbReference>
<evidence type="ECO:0000256" key="1">
    <source>
        <dbReference type="ARBA" id="ARBA00022612"/>
    </source>
</evidence>
<evidence type="ECO:0000313" key="8">
    <source>
        <dbReference type="EMBL" id="CAB4147110.1"/>
    </source>
</evidence>
<sequence length="383" mass="42590">MLIEMSSAFTEQIIELNANKTSINSRAKVNLAPPQYMREAARRGIKLHEEGKSGDGVVAQTVEDARKMASGTVTEEKWRKIAPWIARHMSDLDNVEEGEVTAGVVAHLLWGSNGTKAGAKKTMDYAQSISDQLENEMNNATDDRAIMIDDGTGVVDNYDMQDVVEPEMEDDSQELEVCVEATVTIPAAWVVAMNGNRNIAYSNIEMRAMPDGNTLVGYAAVFDSPSEPLPWTEYVRRGAFRKTINDGADVRLLIDHEGVPLARTKSGTLTLEEDEIGLRVEAQLDEANPDAARVISALKRGDLSQMSFAFRTVKDAWSENRTIRDLKEVQLFDVSVVTYPAYEETVAELRRANHTTPDTVKPATPMTLRKRQIQLRQMQAEQD</sequence>
<feature type="domain" description="Prohead serine protease" evidence="7">
    <location>
        <begin position="204"/>
        <end position="352"/>
    </location>
</feature>
<evidence type="ECO:0000256" key="4">
    <source>
        <dbReference type="ARBA" id="ARBA00022950"/>
    </source>
</evidence>
<keyword evidence="5" id="KW-1273">Viral capsid maturation</keyword>
<proteinExistence type="predicted"/>
<dbReference type="Pfam" id="PF04586">
    <property type="entry name" value="Peptidase_S78"/>
    <property type="match status" value="1"/>
</dbReference>
<dbReference type="GO" id="GO:0008233">
    <property type="term" value="F:peptidase activity"/>
    <property type="evidence" value="ECO:0007669"/>
    <property type="project" value="UniProtKB-KW"/>
</dbReference>
<evidence type="ECO:0000256" key="2">
    <source>
        <dbReference type="ARBA" id="ARBA00022670"/>
    </source>
</evidence>
<feature type="coiled-coil region" evidence="6">
    <location>
        <begin position="123"/>
        <end position="150"/>
    </location>
</feature>